<dbReference type="PANTHER" id="PTHR33322">
    <property type="entry name" value="BAG DOMAIN CONTAINING PROTEIN, EXPRESSED"/>
    <property type="match status" value="1"/>
</dbReference>
<reference evidence="3 4" key="1">
    <citation type="journal article" date="2020" name="Mol. Plant">
        <title>The Chromosome-Based Rubber Tree Genome Provides New Insights into Spurge Genome Evolution and Rubber Biosynthesis.</title>
        <authorList>
            <person name="Liu J."/>
            <person name="Shi C."/>
            <person name="Shi C.C."/>
            <person name="Li W."/>
            <person name="Zhang Q.J."/>
            <person name="Zhang Y."/>
            <person name="Li K."/>
            <person name="Lu H.F."/>
            <person name="Shi C."/>
            <person name="Zhu S.T."/>
            <person name="Xiao Z.Y."/>
            <person name="Nan H."/>
            <person name="Yue Y."/>
            <person name="Zhu X.G."/>
            <person name="Wu Y."/>
            <person name="Hong X.N."/>
            <person name="Fan G.Y."/>
            <person name="Tong Y."/>
            <person name="Zhang D."/>
            <person name="Mao C.L."/>
            <person name="Liu Y.L."/>
            <person name="Hao S.J."/>
            <person name="Liu W.Q."/>
            <person name="Lv M.Q."/>
            <person name="Zhang H.B."/>
            <person name="Liu Y."/>
            <person name="Hu-Tang G.R."/>
            <person name="Wang J.P."/>
            <person name="Wang J.H."/>
            <person name="Sun Y.H."/>
            <person name="Ni S.B."/>
            <person name="Chen W.B."/>
            <person name="Zhang X.C."/>
            <person name="Jiao Y.N."/>
            <person name="Eichler E.E."/>
            <person name="Li G.H."/>
            <person name="Liu X."/>
            <person name="Gao L.Z."/>
        </authorList>
    </citation>
    <scope>NUCLEOTIDE SEQUENCE [LARGE SCALE GENOMIC DNA]</scope>
    <source>
        <strain evidence="4">cv. GT1</strain>
        <tissue evidence="3">Leaf</tissue>
    </source>
</reference>
<protein>
    <submittedName>
        <fullName evidence="3">Uncharacterized protein</fullName>
    </submittedName>
</protein>
<keyword evidence="4" id="KW-1185">Reference proteome</keyword>
<dbReference type="PANTHER" id="PTHR33322:SF18">
    <property type="entry name" value="BAG FAMILY MOLECULAR CHAPERONE REGULATOR 8, CHLOROPLASTIC"/>
    <property type="match status" value="1"/>
</dbReference>
<feature type="compositionally biased region" description="Basic and acidic residues" evidence="2">
    <location>
        <begin position="169"/>
        <end position="199"/>
    </location>
</feature>
<feature type="region of interest" description="Disordered" evidence="2">
    <location>
        <begin position="169"/>
        <end position="232"/>
    </location>
</feature>
<organism evidence="3 4">
    <name type="scientific">Hevea brasiliensis</name>
    <name type="common">Para rubber tree</name>
    <name type="synonym">Siphonia brasiliensis</name>
    <dbReference type="NCBI Taxonomy" id="3981"/>
    <lineage>
        <taxon>Eukaryota</taxon>
        <taxon>Viridiplantae</taxon>
        <taxon>Streptophyta</taxon>
        <taxon>Embryophyta</taxon>
        <taxon>Tracheophyta</taxon>
        <taxon>Spermatophyta</taxon>
        <taxon>Magnoliopsida</taxon>
        <taxon>eudicotyledons</taxon>
        <taxon>Gunneridae</taxon>
        <taxon>Pentapetalae</taxon>
        <taxon>rosids</taxon>
        <taxon>fabids</taxon>
        <taxon>Malpighiales</taxon>
        <taxon>Euphorbiaceae</taxon>
        <taxon>Crotonoideae</taxon>
        <taxon>Micrandreae</taxon>
        <taxon>Hevea</taxon>
    </lineage>
</organism>
<sequence>MDLLLKLDSIQRKRSISRDIVRFLEFIDGLAAKRHGYSYEPAKKVSFVRNSYKSRASNASIGYGDLSGYQKEIVEKLSDRVEKIRGFSRVCDNDEEDVELEGFQQFINDEEDDFVNPKFCPDGKHGGSKIRNVALIKNNVGKPRVKKTVSFAENGNVYRVFSDNHESALSRDGSFAERSDSSDGHGETMDYNEIEERKGISKITENGVVEDENATSTQSSDGERNPTRNVRGGGEFEIHGFCQYQDGGLVFSAPAPVKMESRADLMKKKAVKIVVT</sequence>
<evidence type="ECO:0000313" key="4">
    <source>
        <dbReference type="Proteomes" id="UP000467840"/>
    </source>
</evidence>
<dbReference type="InterPro" id="IPR040400">
    <property type="entry name" value="BAG5/6/7/8"/>
</dbReference>
<dbReference type="Proteomes" id="UP000467840">
    <property type="component" value="Chromosome 15"/>
</dbReference>
<name>A0A6A6MK42_HEVBR</name>
<gene>
    <name evidence="3" type="ORF">GH714_012568</name>
</gene>
<dbReference type="GO" id="GO:0006457">
    <property type="term" value="P:protein folding"/>
    <property type="evidence" value="ECO:0007669"/>
    <property type="project" value="TreeGrafter"/>
</dbReference>
<accession>A0A6A6MK42</accession>
<evidence type="ECO:0000256" key="1">
    <source>
        <dbReference type="ARBA" id="ARBA00023186"/>
    </source>
</evidence>
<dbReference type="AlphaFoldDB" id="A0A6A6MK42"/>
<proteinExistence type="predicted"/>
<comment type="caution">
    <text evidence="3">The sequence shown here is derived from an EMBL/GenBank/DDBJ whole genome shotgun (WGS) entry which is preliminary data.</text>
</comment>
<evidence type="ECO:0000313" key="3">
    <source>
        <dbReference type="EMBL" id="KAF2313644.1"/>
    </source>
</evidence>
<evidence type="ECO:0000256" key="2">
    <source>
        <dbReference type="SAM" id="MobiDB-lite"/>
    </source>
</evidence>
<keyword evidence="1" id="KW-0143">Chaperone</keyword>
<dbReference type="GO" id="GO:0009506">
    <property type="term" value="C:plasmodesma"/>
    <property type="evidence" value="ECO:0007669"/>
    <property type="project" value="TreeGrafter"/>
</dbReference>
<dbReference type="EMBL" id="JAAGAX010000005">
    <property type="protein sequence ID" value="KAF2313644.1"/>
    <property type="molecule type" value="Genomic_DNA"/>
</dbReference>